<dbReference type="GO" id="GO:0016491">
    <property type="term" value="F:oxidoreductase activity"/>
    <property type="evidence" value="ECO:0007669"/>
    <property type="project" value="UniProtKB-KW"/>
</dbReference>
<gene>
    <name evidence="5" type="ORF">Cvel_15828</name>
</gene>
<dbReference type="GO" id="GO:0000166">
    <property type="term" value="F:nucleotide binding"/>
    <property type="evidence" value="ECO:0007669"/>
    <property type="project" value="InterPro"/>
</dbReference>
<organism evidence="5">
    <name type="scientific">Chromera velia CCMP2878</name>
    <dbReference type="NCBI Taxonomy" id="1169474"/>
    <lineage>
        <taxon>Eukaryota</taxon>
        <taxon>Sar</taxon>
        <taxon>Alveolata</taxon>
        <taxon>Colpodellida</taxon>
        <taxon>Chromeraceae</taxon>
        <taxon>Chromera</taxon>
    </lineage>
</organism>
<dbReference type="SUPFAM" id="SSF51735">
    <property type="entry name" value="NAD(P)-binding Rossmann-fold domains"/>
    <property type="match status" value="1"/>
</dbReference>
<dbReference type="PANTHER" id="PTHR43708">
    <property type="entry name" value="CONSERVED EXPRESSED OXIDOREDUCTASE (EUROFUNG)"/>
    <property type="match status" value="1"/>
</dbReference>
<evidence type="ECO:0000259" key="3">
    <source>
        <dbReference type="Pfam" id="PF01408"/>
    </source>
</evidence>
<accession>A0A0G4F969</accession>
<feature type="domain" description="Gfo/Idh/MocA-like oxidoreductase N-terminal" evidence="3">
    <location>
        <begin position="1"/>
        <end position="41"/>
    </location>
</feature>
<dbReference type="Pfam" id="PF01408">
    <property type="entry name" value="GFO_IDH_MocA"/>
    <property type="match status" value="1"/>
</dbReference>
<evidence type="ECO:0000313" key="5">
    <source>
        <dbReference type="EMBL" id="CEM09167.1"/>
    </source>
</evidence>
<evidence type="ECO:0000256" key="2">
    <source>
        <dbReference type="ARBA" id="ARBA00023002"/>
    </source>
</evidence>
<sequence length="272" mass="29344">MAAINAGKHVVVEKPFTVSAKEAVALAEAARSRNVVLSVFHNRRWDGNFLTVSQLVKEGKLGDVVTFQSAYDRYRPTPKTGWREHAAPGSGVLYDLGSHLIDQALTLFGGLPSAVHADVRTQRACSGAKVDDSFTIRLYYDDRPELNVLLTASCVARTPSPRFAVHGMGGSFVKHGIDPQEARLKTGDLPSSSPSDWGTEEHVHWGTLETEERKGKAPLETLPGAWQSFYAGVAAAVRGEGEPPVIAEQAVDCIRVIEAALQSSTTRTVVAL</sequence>
<dbReference type="InterPro" id="IPR051317">
    <property type="entry name" value="Gfo/Idh/MocA_oxidoreduct"/>
</dbReference>
<proteinExistence type="inferred from homology"/>
<dbReference type="Gene3D" id="3.40.50.720">
    <property type="entry name" value="NAD(P)-binding Rossmann-like Domain"/>
    <property type="match status" value="1"/>
</dbReference>
<dbReference type="InterPro" id="IPR000683">
    <property type="entry name" value="Gfo/Idh/MocA-like_OxRdtase_N"/>
</dbReference>
<dbReference type="AlphaFoldDB" id="A0A0G4F969"/>
<dbReference type="PANTHER" id="PTHR43708:SF5">
    <property type="entry name" value="CONSERVED EXPRESSED OXIDOREDUCTASE (EUROFUNG)-RELATED"/>
    <property type="match status" value="1"/>
</dbReference>
<evidence type="ECO:0000256" key="1">
    <source>
        <dbReference type="ARBA" id="ARBA00010928"/>
    </source>
</evidence>
<dbReference type="InterPro" id="IPR004104">
    <property type="entry name" value="Gfo/Idh/MocA-like_OxRdtase_C"/>
</dbReference>
<evidence type="ECO:0000259" key="4">
    <source>
        <dbReference type="Pfam" id="PF02894"/>
    </source>
</evidence>
<reference evidence="5" key="1">
    <citation type="submission" date="2014-11" db="EMBL/GenBank/DDBJ databases">
        <authorList>
            <person name="Otto D Thomas"/>
            <person name="Naeem Raeece"/>
        </authorList>
    </citation>
    <scope>NUCLEOTIDE SEQUENCE</scope>
</reference>
<protein>
    <recommendedName>
        <fullName evidence="6">Gfo/Idh/MocA-like oxidoreductase C-terminal domain-containing protein</fullName>
    </recommendedName>
</protein>
<name>A0A0G4F969_9ALVE</name>
<dbReference type="InterPro" id="IPR036291">
    <property type="entry name" value="NAD(P)-bd_dom_sf"/>
</dbReference>
<comment type="similarity">
    <text evidence="1">Belongs to the Gfo/Idh/MocA family.</text>
</comment>
<dbReference type="VEuPathDB" id="CryptoDB:Cvel_15828"/>
<keyword evidence="2" id="KW-0560">Oxidoreductase</keyword>
<feature type="domain" description="Gfo/Idh/MocA-like oxidoreductase C-terminal" evidence="4">
    <location>
        <begin position="54"/>
        <end position="272"/>
    </location>
</feature>
<evidence type="ECO:0008006" key="6">
    <source>
        <dbReference type="Google" id="ProtNLM"/>
    </source>
</evidence>
<dbReference type="Pfam" id="PF02894">
    <property type="entry name" value="GFO_IDH_MocA_C"/>
    <property type="match status" value="1"/>
</dbReference>
<dbReference type="Gene3D" id="3.30.360.10">
    <property type="entry name" value="Dihydrodipicolinate Reductase, domain 2"/>
    <property type="match status" value="1"/>
</dbReference>
<dbReference type="SUPFAM" id="SSF55347">
    <property type="entry name" value="Glyceraldehyde-3-phosphate dehydrogenase-like, C-terminal domain"/>
    <property type="match status" value="1"/>
</dbReference>
<dbReference type="EMBL" id="CDMZ01000208">
    <property type="protein sequence ID" value="CEM09167.1"/>
    <property type="molecule type" value="Genomic_DNA"/>
</dbReference>